<name>A0ABM7X872_9BACT</name>
<evidence type="ECO:0000313" key="1">
    <source>
        <dbReference type="EMBL" id="BDG08050.1"/>
    </source>
</evidence>
<keyword evidence="2" id="KW-1185">Reference proteome</keyword>
<protein>
    <submittedName>
        <fullName evidence="1">Uncharacterized protein</fullName>
    </submittedName>
</protein>
<organism evidence="1 2">
    <name type="scientific">Anaeromyxobacter paludicola</name>
    <dbReference type="NCBI Taxonomy" id="2918171"/>
    <lineage>
        <taxon>Bacteria</taxon>
        <taxon>Pseudomonadati</taxon>
        <taxon>Myxococcota</taxon>
        <taxon>Myxococcia</taxon>
        <taxon>Myxococcales</taxon>
        <taxon>Cystobacterineae</taxon>
        <taxon>Anaeromyxobacteraceae</taxon>
        <taxon>Anaeromyxobacter</taxon>
    </lineage>
</organism>
<sequence length="149" mass="16401">MFQPDPSLRFIPATRERVVAIVESINQPQISVPGRPAQAVQGYLVGLRNPGGSFSVFVVLSLPASGENVVYLHDRREVGIEDYRGTEVEGLQFLESMGFMLDNLNFRNLAPELQERTLKRITAFGVPPPPAAAAPRDPRQALGRLLSSF</sequence>
<accession>A0ABM7X872</accession>
<proteinExistence type="predicted"/>
<dbReference type="RefSeq" id="WP_248345173.1">
    <property type="nucleotide sequence ID" value="NZ_AP025592.1"/>
</dbReference>
<dbReference type="Proteomes" id="UP001162734">
    <property type="component" value="Chromosome"/>
</dbReference>
<reference evidence="2" key="1">
    <citation type="journal article" date="2022" name="Int. J. Syst. Evol. Microbiol.">
        <title>Anaeromyxobacter oryzae sp. nov., Anaeromyxobacter diazotrophicus sp. nov. and Anaeromyxobacter paludicola sp. nov., isolated from paddy soils.</title>
        <authorList>
            <person name="Itoh H."/>
            <person name="Xu Z."/>
            <person name="Mise K."/>
            <person name="Masuda Y."/>
            <person name="Ushijima N."/>
            <person name="Hayakawa C."/>
            <person name="Shiratori Y."/>
            <person name="Senoo K."/>
        </authorList>
    </citation>
    <scope>NUCLEOTIDE SEQUENCE [LARGE SCALE GENOMIC DNA]</scope>
    <source>
        <strain evidence="2">Red630</strain>
    </source>
</reference>
<gene>
    <name evidence="1" type="ORF">AMPC_11630</name>
</gene>
<evidence type="ECO:0000313" key="2">
    <source>
        <dbReference type="Proteomes" id="UP001162734"/>
    </source>
</evidence>
<dbReference type="EMBL" id="AP025592">
    <property type="protein sequence ID" value="BDG08050.1"/>
    <property type="molecule type" value="Genomic_DNA"/>
</dbReference>